<dbReference type="eggNOG" id="ENOG5031HWV">
    <property type="taxonomic scope" value="Bacteria"/>
</dbReference>
<keyword evidence="2" id="KW-0732">Signal</keyword>
<feature type="signal peptide" evidence="2">
    <location>
        <begin position="1"/>
        <end position="30"/>
    </location>
</feature>
<evidence type="ECO:0000256" key="1">
    <source>
        <dbReference type="SAM" id="Phobius"/>
    </source>
</evidence>
<accession>D7BK57</accession>
<name>D7BK57_ARCHD</name>
<feature type="chain" id="PRO_5003093060" evidence="2">
    <location>
        <begin position="31"/>
        <end position="289"/>
    </location>
</feature>
<dbReference type="STRING" id="644284.Arch_1335"/>
<keyword evidence="4" id="KW-1185">Reference proteome</keyword>
<reference evidence="3 4" key="1">
    <citation type="journal article" date="2010" name="Stand. Genomic Sci.">
        <title>Complete genome sequence of Arcanobacterium haemolyticum type strain (11018).</title>
        <authorList>
            <person name="Yasawong M."/>
            <person name="Teshima H."/>
            <person name="Lapidus A."/>
            <person name="Nolan M."/>
            <person name="Lucas S."/>
            <person name="Glavina Del Rio T."/>
            <person name="Tice H."/>
            <person name="Cheng J."/>
            <person name="Bruce D."/>
            <person name="Detter C."/>
            <person name="Tapia R."/>
            <person name="Han C."/>
            <person name="Goodwin L."/>
            <person name="Pitluck S."/>
            <person name="Liolios K."/>
            <person name="Ivanova N."/>
            <person name="Mavromatis K."/>
            <person name="Mikhailova N."/>
            <person name="Pati A."/>
            <person name="Chen A."/>
            <person name="Palaniappan K."/>
            <person name="Land M."/>
            <person name="Hauser L."/>
            <person name="Chang Y."/>
            <person name="Jeffries C."/>
            <person name="Rohde M."/>
            <person name="Sikorski J."/>
            <person name="Pukall R."/>
            <person name="Goker M."/>
            <person name="Woyke T."/>
            <person name="Bristow J."/>
            <person name="Eisen J."/>
            <person name="Markowitz V."/>
            <person name="Hugenholtz P."/>
            <person name="Kyrpides N."/>
            <person name="Klenk H."/>
        </authorList>
    </citation>
    <scope>NUCLEOTIDE SEQUENCE [LARGE SCALE GENOMIC DNA]</scope>
    <source>
        <strain evidence="4">ATCC 9345 / DSM 20595 / CCUG 17215 / LMG 16163 / NBRC 15585 / NCTC 8452 / 11018</strain>
    </source>
</reference>
<dbReference type="Proteomes" id="UP000000376">
    <property type="component" value="Chromosome"/>
</dbReference>
<dbReference type="AlphaFoldDB" id="D7BK57"/>
<gene>
    <name evidence="3" type="ordered locus">Arch_1335</name>
</gene>
<feature type="transmembrane region" description="Helical" evidence="1">
    <location>
        <begin position="222"/>
        <end position="240"/>
    </location>
</feature>
<proteinExistence type="predicted"/>
<keyword evidence="1" id="KW-0812">Transmembrane</keyword>
<organism evidence="3 4">
    <name type="scientific">Arcanobacterium haemolyticum (strain ATCC 9345 / DSM 20595 / CCM 5947 / CCUG 17215 / LMG 16163 / NBRC 15585 / NCTC 8452 / 11018)</name>
    <dbReference type="NCBI Taxonomy" id="644284"/>
    <lineage>
        <taxon>Bacteria</taxon>
        <taxon>Bacillati</taxon>
        <taxon>Actinomycetota</taxon>
        <taxon>Actinomycetes</taxon>
        <taxon>Actinomycetales</taxon>
        <taxon>Actinomycetaceae</taxon>
        <taxon>Arcanobacterium</taxon>
    </lineage>
</organism>
<evidence type="ECO:0000313" key="4">
    <source>
        <dbReference type="Proteomes" id="UP000000376"/>
    </source>
</evidence>
<sequence>MMASARRIVAVLIGLCCAIGVLAFPVVANATTGGTEDVQEWFAKEGVDLVRAQAGDVFDSDVVDDPSMLTLGVPHRVAIVVSDKRSSGKPDAAFPDSDKWIAPIFKETSAVGIVTTDGGSATRRAHAKIVADVRLATEASAARSDTQKLIYDSELDAWFVFRDGLIEPGDRAGSNFVLGAIPFSTFMTQRDGVIAAEKSGKSVPATPLRPAVAQKTTTTGQVVVIVAALAALSVFSVAWLRWDQNRTAVQHADPVTHTRGQNRWDPFARARLLIHPQQSDTASETSTKE</sequence>
<keyword evidence="1" id="KW-0472">Membrane</keyword>
<evidence type="ECO:0000256" key="2">
    <source>
        <dbReference type="SAM" id="SignalP"/>
    </source>
</evidence>
<protein>
    <submittedName>
        <fullName evidence="3">Uncharacterized protein</fullName>
    </submittedName>
</protein>
<dbReference type="KEGG" id="ahe:Arch_1335"/>
<dbReference type="RefSeq" id="WP_013170528.1">
    <property type="nucleotide sequence ID" value="NC_014218.1"/>
</dbReference>
<dbReference type="HOGENOM" id="CLU_961872_0_0_11"/>
<dbReference type="OrthoDB" id="3268636at2"/>
<keyword evidence="1" id="KW-1133">Transmembrane helix</keyword>
<dbReference type="EMBL" id="CP002045">
    <property type="protein sequence ID" value="ADH93037.1"/>
    <property type="molecule type" value="Genomic_DNA"/>
</dbReference>
<evidence type="ECO:0000313" key="3">
    <source>
        <dbReference type="EMBL" id="ADH93037.1"/>
    </source>
</evidence>